<dbReference type="GO" id="GO:0004252">
    <property type="term" value="F:serine-type endopeptidase activity"/>
    <property type="evidence" value="ECO:0007669"/>
    <property type="project" value="InterPro"/>
</dbReference>
<dbReference type="InterPro" id="IPR050925">
    <property type="entry name" value="Rhomboid_protease_S54"/>
</dbReference>
<evidence type="ECO:0000256" key="7">
    <source>
        <dbReference type="SAM" id="Phobius"/>
    </source>
</evidence>
<feature type="transmembrane region" description="Helical" evidence="7">
    <location>
        <begin position="57"/>
        <end position="82"/>
    </location>
</feature>
<reference evidence="9" key="2">
    <citation type="journal article" date="2021" name="PeerJ">
        <title>Extensive microbial diversity within the chicken gut microbiome revealed by metagenomics and culture.</title>
        <authorList>
            <person name="Gilroy R."/>
            <person name="Ravi A."/>
            <person name="Getino M."/>
            <person name="Pursley I."/>
            <person name="Horton D.L."/>
            <person name="Alikhan N.F."/>
            <person name="Baker D."/>
            <person name="Gharbi K."/>
            <person name="Hall N."/>
            <person name="Watson M."/>
            <person name="Adriaenssens E.M."/>
            <person name="Foster-Nyarko E."/>
            <person name="Jarju S."/>
            <person name="Secka A."/>
            <person name="Antonio M."/>
            <person name="Oren A."/>
            <person name="Chaudhuri R.R."/>
            <person name="La Ragione R."/>
            <person name="Hildebrand F."/>
            <person name="Pallen M.J."/>
        </authorList>
    </citation>
    <scope>NUCLEOTIDE SEQUENCE</scope>
    <source>
        <strain evidence="9">ChiBcec6-7307</strain>
    </source>
</reference>
<evidence type="ECO:0000256" key="1">
    <source>
        <dbReference type="ARBA" id="ARBA00004141"/>
    </source>
</evidence>
<protein>
    <submittedName>
        <fullName evidence="9">Rhomboid family intramembrane serine protease</fullName>
    </submittedName>
</protein>
<dbReference type="PANTHER" id="PTHR43731">
    <property type="entry name" value="RHOMBOID PROTEASE"/>
    <property type="match status" value="1"/>
</dbReference>
<dbReference type="InterPro" id="IPR022764">
    <property type="entry name" value="Peptidase_S54_rhomboid_dom"/>
</dbReference>
<dbReference type="AlphaFoldDB" id="A0A9D1T7T0"/>
<evidence type="ECO:0000259" key="8">
    <source>
        <dbReference type="Pfam" id="PF01694"/>
    </source>
</evidence>
<keyword evidence="9" id="KW-0645">Protease</keyword>
<keyword evidence="6 7" id="KW-0472">Membrane</keyword>
<dbReference type="InterPro" id="IPR035952">
    <property type="entry name" value="Rhomboid-like_sf"/>
</dbReference>
<dbReference type="GO" id="GO:0016020">
    <property type="term" value="C:membrane"/>
    <property type="evidence" value="ECO:0007669"/>
    <property type="project" value="UniProtKB-SubCell"/>
</dbReference>
<organism evidence="9 10">
    <name type="scientific">Candidatus Merdiplasma excrementigallinarum</name>
    <dbReference type="NCBI Taxonomy" id="2840864"/>
    <lineage>
        <taxon>Bacteria</taxon>
        <taxon>Bacillati</taxon>
        <taxon>Bacillota</taxon>
        <taxon>Clostridia</taxon>
        <taxon>Lachnospirales</taxon>
        <taxon>Lachnospiraceae</taxon>
        <taxon>Lachnospiraceae incertae sedis</taxon>
        <taxon>Candidatus Merdiplasma</taxon>
    </lineage>
</organism>
<feature type="transmembrane region" description="Helical" evidence="7">
    <location>
        <begin position="176"/>
        <end position="194"/>
    </location>
</feature>
<keyword evidence="5 7" id="KW-1133">Transmembrane helix</keyword>
<keyword evidence="3 7" id="KW-0812">Transmembrane</keyword>
<reference evidence="9" key="1">
    <citation type="submission" date="2020-10" db="EMBL/GenBank/DDBJ databases">
        <authorList>
            <person name="Gilroy R."/>
        </authorList>
    </citation>
    <scope>NUCLEOTIDE SEQUENCE</scope>
    <source>
        <strain evidence="9">ChiBcec6-7307</strain>
    </source>
</reference>
<name>A0A9D1T7T0_9FIRM</name>
<comment type="caution">
    <text evidence="9">The sequence shown here is derived from an EMBL/GenBank/DDBJ whole genome shotgun (WGS) entry which is preliminary data.</text>
</comment>
<gene>
    <name evidence="9" type="ORF">IAC80_03670</name>
</gene>
<dbReference type="PANTHER" id="PTHR43731:SF14">
    <property type="entry name" value="PRESENILIN-ASSOCIATED RHOMBOID-LIKE PROTEIN, MITOCHONDRIAL"/>
    <property type="match status" value="1"/>
</dbReference>
<evidence type="ECO:0000313" key="9">
    <source>
        <dbReference type="EMBL" id="HIV23019.1"/>
    </source>
</evidence>
<dbReference type="SUPFAM" id="SSF144091">
    <property type="entry name" value="Rhomboid-like"/>
    <property type="match status" value="1"/>
</dbReference>
<dbReference type="Proteomes" id="UP000886889">
    <property type="component" value="Unassembled WGS sequence"/>
</dbReference>
<feature type="transmembrane region" description="Helical" evidence="7">
    <location>
        <begin position="154"/>
        <end position="170"/>
    </location>
</feature>
<evidence type="ECO:0000313" key="10">
    <source>
        <dbReference type="Proteomes" id="UP000886889"/>
    </source>
</evidence>
<dbReference type="EMBL" id="DVOS01000036">
    <property type="protein sequence ID" value="HIV23019.1"/>
    <property type="molecule type" value="Genomic_DNA"/>
</dbReference>
<evidence type="ECO:0000256" key="6">
    <source>
        <dbReference type="ARBA" id="ARBA00023136"/>
    </source>
</evidence>
<comment type="similarity">
    <text evidence="2">Belongs to the peptidase S54 family.</text>
</comment>
<feature type="transmembrane region" description="Helical" evidence="7">
    <location>
        <begin position="120"/>
        <end position="142"/>
    </location>
</feature>
<dbReference type="Gene3D" id="1.20.1540.10">
    <property type="entry name" value="Rhomboid-like"/>
    <property type="match status" value="1"/>
</dbReference>
<evidence type="ECO:0000256" key="3">
    <source>
        <dbReference type="ARBA" id="ARBA00022692"/>
    </source>
</evidence>
<proteinExistence type="inferred from homology"/>
<sequence>MNGLENFFRSKNKVNLLLAAANILVFLVLSAMGDTEDGYFMLRHGACYTPAILEGEYYRLFTGMFLHFGIYHIAYNMLCLLLMGNYLEEIVGSVRYAVIYLGAGLAGNLLSMGLELRSGSFAVSAGASGAIFGVMGALFYVVLRGRGQVGSGTAGRMGMMLVLMVLQGFADTGTDNAAHIGGLAAGFLLAVLLYRKKRRNPGPEAWEL</sequence>
<evidence type="ECO:0000256" key="5">
    <source>
        <dbReference type="ARBA" id="ARBA00022989"/>
    </source>
</evidence>
<comment type="subcellular location">
    <subcellularLocation>
        <location evidence="1">Membrane</location>
        <topology evidence="1">Multi-pass membrane protein</topology>
    </subcellularLocation>
</comment>
<evidence type="ECO:0000256" key="4">
    <source>
        <dbReference type="ARBA" id="ARBA00022801"/>
    </source>
</evidence>
<feature type="transmembrane region" description="Helical" evidence="7">
    <location>
        <begin position="94"/>
        <end position="114"/>
    </location>
</feature>
<accession>A0A9D1T7T0</accession>
<feature type="domain" description="Peptidase S54 rhomboid" evidence="8">
    <location>
        <begin position="55"/>
        <end position="195"/>
    </location>
</feature>
<keyword evidence="4" id="KW-0378">Hydrolase</keyword>
<evidence type="ECO:0000256" key="2">
    <source>
        <dbReference type="ARBA" id="ARBA00009045"/>
    </source>
</evidence>
<dbReference type="GO" id="GO:0006508">
    <property type="term" value="P:proteolysis"/>
    <property type="evidence" value="ECO:0007669"/>
    <property type="project" value="UniProtKB-KW"/>
</dbReference>
<dbReference type="Pfam" id="PF01694">
    <property type="entry name" value="Rhomboid"/>
    <property type="match status" value="1"/>
</dbReference>